<evidence type="ECO:0000259" key="4">
    <source>
        <dbReference type="SMART" id="SM00978"/>
    </source>
</evidence>
<dbReference type="PANTHER" id="PTHR41542">
    <property type="entry name" value="BLL5807 PROTEIN"/>
    <property type="match status" value="1"/>
</dbReference>
<dbReference type="InterPro" id="IPR007379">
    <property type="entry name" value="Tim44-like_dom"/>
</dbReference>
<evidence type="ECO:0000256" key="1">
    <source>
        <dbReference type="SAM" id="MobiDB-lite"/>
    </source>
</evidence>
<dbReference type="SMART" id="SM00978">
    <property type="entry name" value="Tim44"/>
    <property type="match status" value="1"/>
</dbReference>
<feature type="transmembrane region" description="Helical" evidence="2">
    <location>
        <begin position="80"/>
        <end position="99"/>
    </location>
</feature>
<proteinExistence type="predicted"/>
<dbReference type="RefSeq" id="WP_310838132.1">
    <property type="nucleotide sequence ID" value="NZ_JAVLSM010000011.1"/>
</dbReference>
<accession>A0AAE4K2A2</accession>
<dbReference type="EMBL" id="JAVRAA010000001">
    <property type="protein sequence ID" value="MDT0335525.1"/>
    <property type="molecule type" value="Genomic_DNA"/>
</dbReference>
<dbReference type="SUPFAM" id="SSF54427">
    <property type="entry name" value="NTF2-like"/>
    <property type="match status" value="1"/>
</dbReference>
<dbReference type="AlphaFoldDB" id="A0AAE4K2A2"/>
<gene>
    <name evidence="5" type="ORF">RJN63_01695</name>
</gene>
<organism evidence="5">
    <name type="scientific">Herbaspirillum huttiense subsp. nephrolepidis</name>
    <dbReference type="NCBI Taxonomy" id="3075126"/>
    <lineage>
        <taxon>Bacteria</taxon>
        <taxon>Pseudomonadati</taxon>
        <taxon>Pseudomonadota</taxon>
        <taxon>Betaproteobacteria</taxon>
        <taxon>Burkholderiales</taxon>
        <taxon>Oxalobacteraceae</taxon>
        <taxon>Herbaspirillum</taxon>
    </lineage>
</organism>
<dbReference type="InterPro" id="IPR032710">
    <property type="entry name" value="NTF2-like_dom_sf"/>
</dbReference>
<protein>
    <submittedName>
        <fullName evidence="5">Tim44-like domain-containing protein</fullName>
    </submittedName>
</protein>
<keyword evidence="2" id="KW-1133">Transmembrane helix</keyword>
<dbReference type="PANTHER" id="PTHR41542:SF1">
    <property type="entry name" value="BLL5807 PROTEIN"/>
    <property type="match status" value="1"/>
</dbReference>
<dbReference type="Gene3D" id="3.10.450.240">
    <property type="match status" value="1"/>
</dbReference>
<feature type="chain" id="PRO_5042293252" evidence="3">
    <location>
        <begin position="22"/>
        <end position="320"/>
    </location>
</feature>
<feature type="signal peptide" evidence="3">
    <location>
        <begin position="1"/>
        <end position="21"/>
    </location>
</feature>
<keyword evidence="2" id="KW-0472">Membrane</keyword>
<evidence type="ECO:0000313" key="5">
    <source>
        <dbReference type="EMBL" id="MDT0335525.1"/>
    </source>
</evidence>
<feature type="transmembrane region" description="Helical" evidence="2">
    <location>
        <begin position="106"/>
        <end position="127"/>
    </location>
</feature>
<keyword evidence="2" id="KW-0812">Transmembrane</keyword>
<dbReference type="Pfam" id="PF04280">
    <property type="entry name" value="Tim44"/>
    <property type="match status" value="1"/>
</dbReference>
<comment type="caution">
    <text evidence="5">The sequence shown here is derived from an EMBL/GenBank/DDBJ whole genome shotgun (WGS) entry which is preliminary data.</text>
</comment>
<sequence length="320" mass="32792">MKKAFVALIVAVMTLSVGMSAVEAKRLGGGGSIGKQSSSASRQAQSPAPMQQNQAAAAKPAAPAAAPAAAAAKPSMWKGLLGGALLGLGLGALLSHFGLGGALASMISTILTVALIALAIMFVIRLFRRKSESAQSAQPAPAWASAAPQAADNASATPQIGSMLKTDQSAASTTQNGFGGGFGNAEAAPAYGIPAGFDTVGFVRNAKTYFIRLQAAWDKADINDIREFTTPEMFAELRLQIQERGAAANQTDVVSLDAEVLGVETVGNDYLASVKFFGFIKEDPTASPAQFAEIWNLSKPAAGQGGWVLAGIQQLDPVQG</sequence>
<reference evidence="5" key="1">
    <citation type="submission" date="2023-02" db="EMBL/GenBank/DDBJ databases">
        <title>Description of Herbaspirillum huttiense subsp. nephrolepsisexaltata and Herbaspirillum huttiense subsp. lycopersicon.</title>
        <authorList>
            <person name="Poudel M."/>
            <person name="Sharma A."/>
            <person name="Goss E."/>
            <person name="Tapia J.H."/>
            <person name="Harmon C.M."/>
            <person name="Jones J.B."/>
        </authorList>
    </citation>
    <scope>NUCLEOTIDE SEQUENCE</scope>
    <source>
        <strain evidence="5">NC40101</strain>
    </source>
</reference>
<feature type="compositionally biased region" description="Low complexity" evidence="1">
    <location>
        <begin position="34"/>
        <end position="57"/>
    </location>
</feature>
<name>A0AAE4K2A2_9BURK</name>
<keyword evidence="3" id="KW-0732">Signal</keyword>
<evidence type="ECO:0000256" key="3">
    <source>
        <dbReference type="SAM" id="SignalP"/>
    </source>
</evidence>
<feature type="region of interest" description="Disordered" evidence="1">
    <location>
        <begin position="29"/>
        <end position="57"/>
    </location>
</feature>
<feature type="domain" description="Tim44-like" evidence="4">
    <location>
        <begin position="183"/>
        <end position="314"/>
    </location>
</feature>
<evidence type="ECO:0000256" key="2">
    <source>
        <dbReference type="SAM" id="Phobius"/>
    </source>
</evidence>